<accession>A0A7W7C6Z9</accession>
<evidence type="ECO:0000313" key="7">
    <source>
        <dbReference type="EMBL" id="MBB4674551.1"/>
    </source>
</evidence>
<dbReference type="Pfam" id="PF04542">
    <property type="entry name" value="Sigma70_r2"/>
    <property type="match status" value="1"/>
</dbReference>
<keyword evidence="3" id="KW-0731">Sigma factor</keyword>
<evidence type="ECO:0000256" key="2">
    <source>
        <dbReference type="ARBA" id="ARBA00023015"/>
    </source>
</evidence>
<dbReference type="InterPro" id="IPR013325">
    <property type="entry name" value="RNA_pol_sigma_r2"/>
</dbReference>
<evidence type="ECO:0000256" key="5">
    <source>
        <dbReference type="ARBA" id="ARBA00023163"/>
    </source>
</evidence>
<name>A0A7W7C6Z9_9PSEU</name>
<dbReference type="InterPro" id="IPR039425">
    <property type="entry name" value="RNA_pol_sigma-70-like"/>
</dbReference>
<sequence length="174" mass="19839">MDGEWQRLVGRYARLVWAVARSHRLTDQEAADVSQTTWLRLAERRGELRLPHRVQAWLVTTARRESLRALAARRRERCLDLETLGRVAHLDRFRVPDPADLVIQGDRAGRLWRAFARMPLRCRQLLWIAAYAPDLSYVRVAELLGMPVGSIGPTRGRCLAALRRRLVGELGAAG</sequence>
<dbReference type="Proteomes" id="UP000533598">
    <property type="component" value="Unassembled WGS sequence"/>
</dbReference>
<evidence type="ECO:0000256" key="1">
    <source>
        <dbReference type="ARBA" id="ARBA00010641"/>
    </source>
</evidence>
<dbReference type="InterPro" id="IPR014284">
    <property type="entry name" value="RNA_pol_sigma-70_dom"/>
</dbReference>
<comment type="caution">
    <text evidence="7">The sequence shown here is derived from an EMBL/GenBank/DDBJ whole genome shotgun (WGS) entry which is preliminary data.</text>
</comment>
<dbReference type="InterPro" id="IPR013324">
    <property type="entry name" value="RNA_pol_sigma_r3/r4-like"/>
</dbReference>
<dbReference type="NCBIfam" id="TIGR02937">
    <property type="entry name" value="sigma70-ECF"/>
    <property type="match status" value="1"/>
</dbReference>
<dbReference type="GO" id="GO:0016987">
    <property type="term" value="F:sigma factor activity"/>
    <property type="evidence" value="ECO:0007669"/>
    <property type="project" value="UniProtKB-KW"/>
</dbReference>
<dbReference type="RefSeq" id="WP_185000657.1">
    <property type="nucleotide sequence ID" value="NZ_BAAAUI010000003.1"/>
</dbReference>
<keyword evidence="4" id="KW-0238">DNA-binding</keyword>
<dbReference type="InterPro" id="IPR036388">
    <property type="entry name" value="WH-like_DNA-bd_sf"/>
</dbReference>
<evidence type="ECO:0000313" key="8">
    <source>
        <dbReference type="Proteomes" id="UP000533598"/>
    </source>
</evidence>
<dbReference type="Gene3D" id="1.10.1740.10">
    <property type="match status" value="1"/>
</dbReference>
<evidence type="ECO:0000256" key="3">
    <source>
        <dbReference type="ARBA" id="ARBA00023082"/>
    </source>
</evidence>
<dbReference type="InterPro" id="IPR007627">
    <property type="entry name" value="RNA_pol_sigma70_r2"/>
</dbReference>
<dbReference type="PANTHER" id="PTHR43133:SF8">
    <property type="entry name" value="RNA POLYMERASE SIGMA FACTOR HI_1459-RELATED"/>
    <property type="match status" value="1"/>
</dbReference>
<dbReference type="GO" id="GO:0006352">
    <property type="term" value="P:DNA-templated transcription initiation"/>
    <property type="evidence" value="ECO:0007669"/>
    <property type="project" value="InterPro"/>
</dbReference>
<dbReference type="PANTHER" id="PTHR43133">
    <property type="entry name" value="RNA POLYMERASE ECF-TYPE SIGMA FACTO"/>
    <property type="match status" value="1"/>
</dbReference>
<evidence type="ECO:0000256" key="4">
    <source>
        <dbReference type="ARBA" id="ARBA00023125"/>
    </source>
</evidence>
<gene>
    <name evidence="7" type="ORF">HNR67_000669</name>
</gene>
<dbReference type="EMBL" id="JACHMH010000001">
    <property type="protein sequence ID" value="MBB4674551.1"/>
    <property type="molecule type" value="Genomic_DNA"/>
</dbReference>
<dbReference type="GO" id="GO:0003677">
    <property type="term" value="F:DNA binding"/>
    <property type="evidence" value="ECO:0007669"/>
    <property type="project" value="UniProtKB-KW"/>
</dbReference>
<feature type="domain" description="RNA polymerase sigma-70 region 2" evidence="6">
    <location>
        <begin position="8"/>
        <end position="75"/>
    </location>
</feature>
<comment type="similarity">
    <text evidence="1">Belongs to the sigma-70 factor family. ECF subfamily.</text>
</comment>
<dbReference type="SUPFAM" id="SSF88946">
    <property type="entry name" value="Sigma2 domain of RNA polymerase sigma factors"/>
    <property type="match status" value="1"/>
</dbReference>
<dbReference type="AlphaFoldDB" id="A0A7W7C6Z9"/>
<evidence type="ECO:0000259" key="6">
    <source>
        <dbReference type="Pfam" id="PF04542"/>
    </source>
</evidence>
<keyword evidence="2" id="KW-0805">Transcription regulation</keyword>
<proteinExistence type="inferred from homology"/>
<reference evidence="7 8" key="1">
    <citation type="submission" date="2020-08" db="EMBL/GenBank/DDBJ databases">
        <title>Sequencing the genomes of 1000 actinobacteria strains.</title>
        <authorList>
            <person name="Klenk H.-P."/>
        </authorList>
    </citation>
    <scope>NUCLEOTIDE SEQUENCE [LARGE SCALE GENOMIC DNA]</scope>
    <source>
        <strain evidence="7 8">DSM 44230</strain>
    </source>
</reference>
<dbReference type="SUPFAM" id="SSF88659">
    <property type="entry name" value="Sigma3 and sigma4 domains of RNA polymerase sigma factors"/>
    <property type="match status" value="1"/>
</dbReference>
<keyword evidence="8" id="KW-1185">Reference proteome</keyword>
<keyword evidence="5" id="KW-0804">Transcription</keyword>
<dbReference type="Gene3D" id="1.10.10.10">
    <property type="entry name" value="Winged helix-like DNA-binding domain superfamily/Winged helix DNA-binding domain"/>
    <property type="match status" value="1"/>
</dbReference>
<organism evidence="7 8">
    <name type="scientific">Crossiella cryophila</name>
    <dbReference type="NCBI Taxonomy" id="43355"/>
    <lineage>
        <taxon>Bacteria</taxon>
        <taxon>Bacillati</taxon>
        <taxon>Actinomycetota</taxon>
        <taxon>Actinomycetes</taxon>
        <taxon>Pseudonocardiales</taxon>
        <taxon>Pseudonocardiaceae</taxon>
        <taxon>Crossiella</taxon>
    </lineage>
</organism>
<protein>
    <submittedName>
        <fullName evidence="7">RNA polymerase sigma factor (Sigma-70 family)</fullName>
    </submittedName>
</protein>